<dbReference type="InterPro" id="IPR006598">
    <property type="entry name" value="CAP10"/>
</dbReference>
<gene>
    <name evidence="3" type="ORF">H9888_02830</name>
</gene>
<sequence length="320" mass="37570">MHFGSGKNNKLAYYLRAAGREWLPVGWCRRRLPRVLASVEGRADENYIRQRVDYYCRLENVTPLPETALRLGEFSRDMGPSVYYYDTRQYTRWFDPSLRCGYCFGDVTWVPDSPSIVKSRPIAGDTANAVLLNLDKVRHFTFLNDTIPFRKKRPQAIFRGHIGNKPHRVRFMEQYYGSAVCDCGIIPSGNDFPQEWLRPKISLWDHLQYQFILALEGNDVASNLKWVMSSNSLAVMPRPRYETWFMEGTLRPDYHYVEIREDYADLPEKVAYYSAHPEEAEAIVRHAHDYVAQFRDARRERLVSLLVLDKYFRMTGQTNR</sequence>
<keyword evidence="1" id="KW-0808">Transferase</keyword>
<organism evidence="3 4">
    <name type="scientific">Candidatus Rikenella faecigallinarum</name>
    <dbReference type="NCBI Taxonomy" id="2838745"/>
    <lineage>
        <taxon>Bacteria</taxon>
        <taxon>Pseudomonadati</taxon>
        <taxon>Bacteroidota</taxon>
        <taxon>Bacteroidia</taxon>
        <taxon>Bacteroidales</taxon>
        <taxon>Rikenellaceae</taxon>
        <taxon>Rikenella</taxon>
    </lineage>
</organism>
<dbReference type="PANTHER" id="PTHR12203:SF35">
    <property type="entry name" value="PROTEIN O-GLUCOSYLTRANSFERASE 1"/>
    <property type="match status" value="1"/>
</dbReference>
<evidence type="ECO:0000313" key="3">
    <source>
        <dbReference type="EMBL" id="HIW10414.1"/>
    </source>
</evidence>
<evidence type="ECO:0000259" key="2">
    <source>
        <dbReference type="SMART" id="SM00672"/>
    </source>
</evidence>
<dbReference type="SMART" id="SM00672">
    <property type="entry name" value="CAP10"/>
    <property type="match status" value="1"/>
</dbReference>
<proteinExistence type="predicted"/>
<dbReference type="InterPro" id="IPR051091">
    <property type="entry name" value="O-Glucosyltr/Glycosyltrsf_90"/>
</dbReference>
<evidence type="ECO:0000256" key="1">
    <source>
        <dbReference type="ARBA" id="ARBA00022679"/>
    </source>
</evidence>
<accession>A0A9D1TYM6</accession>
<reference evidence="3" key="1">
    <citation type="journal article" date="2021" name="PeerJ">
        <title>Extensive microbial diversity within the chicken gut microbiome revealed by metagenomics and culture.</title>
        <authorList>
            <person name="Gilroy R."/>
            <person name="Ravi A."/>
            <person name="Getino M."/>
            <person name="Pursley I."/>
            <person name="Horton D.L."/>
            <person name="Alikhan N.F."/>
            <person name="Baker D."/>
            <person name="Gharbi K."/>
            <person name="Hall N."/>
            <person name="Watson M."/>
            <person name="Adriaenssens E.M."/>
            <person name="Foster-Nyarko E."/>
            <person name="Jarju S."/>
            <person name="Secka A."/>
            <person name="Antonio M."/>
            <person name="Oren A."/>
            <person name="Chaudhuri R.R."/>
            <person name="La Ragione R."/>
            <person name="Hildebrand F."/>
            <person name="Pallen M.J."/>
        </authorList>
    </citation>
    <scope>NUCLEOTIDE SEQUENCE</scope>
    <source>
        <strain evidence="3">ChiBcec15-1070</strain>
    </source>
</reference>
<dbReference type="GO" id="GO:0016740">
    <property type="term" value="F:transferase activity"/>
    <property type="evidence" value="ECO:0007669"/>
    <property type="project" value="UniProtKB-KW"/>
</dbReference>
<evidence type="ECO:0000313" key="4">
    <source>
        <dbReference type="Proteomes" id="UP000823926"/>
    </source>
</evidence>
<feature type="domain" description="Glycosyl transferase CAP10" evidence="2">
    <location>
        <begin position="74"/>
        <end position="309"/>
    </location>
</feature>
<dbReference type="EMBL" id="DXHL01000016">
    <property type="protein sequence ID" value="HIW10414.1"/>
    <property type="molecule type" value="Genomic_DNA"/>
</dbReference>
<dbReference type="Pfam" id="PF05686">
    <property type="entry name" value="Glyco_transf_90"/>
    <property type="match status" value="1"/>
</dbReference>
<protein>
    <submittedName>
        <fullName evidence="3">Lipopolysaccharide biosynthesis protein</fullName>
    </submittedName>
</protein>
<dbReference type="Proteomes" id="UP000823926">
    <property type="component" value="Unassembled WGS sequence"/>
</dbReference>
<comment type="caution">
    <text evidence="3">The sequence shown here is derived from an EMBL/GenBank/DDBJ whole genome shotgun (WGS) entry which is preliminary data.</text>
</comment>
<name>A0A9D1TYM6_9BACT</name>
<dbReference type="AlphaFoldDB" id="A0A9D1TYM6"/>
<reference evidence="3" key="2">
    <citation type="submission" date="2021-04" db="EMBL/GenBank/DDBJ databases">
        <authorList>
            <person name="Gilroy R."/>
        </authorList>
    </citation>
    <scope>NUCLEOTIDE SEQUENCE</scope>
    <source>
        <strain evidence="3">ChiBcec15-1070</strain>
    </source>
</reference>
<dbReference type="PANTHER" id="PTHR12203">
    <property type="entry name" value="KDEL LYS-ASP-GLU-LEU CONTAINING - RELATED"/>
    <property type="match status" value="1"/>
</dbReference>